<comment type="caution">
    <text evidence="3">The sequence shown here is derived from an EMBL/GenBank/DDBJ whole genome shotgun (WGS) entry which is preliminary data.</text>
</comment>
<dbReference type="Proteomes" id="UP000076874">
    <property type="component" value="Unassembled WGS sequence"/>
</dbReference>
<feature type="compositionally biased region" description="Pro residues" evidence="1">
    <location>
        <begin position="329"/>
        <end position="347"/>
    </location>
</feature>
<accession>A0A167P1H9</accession>
<dbReference type="STRING" id="1081102.A0A167P1H9"/>
<dbReference type="EMBL" id="AZHD01000017">
    <property type="protein sequence ID" value="OAA56188.1"/>
    <property type="molecule type" value="Genomic_DNA"/>
</dbReference>
<feature type="region of interest" description="Disordered" evidence="1">
    <location>
        <begin position="282"/>
        <end position="303"/>
    </location>
</feature>
<feature type="compositionally biased region" description="Low complexity" evidence="1">
    <location>
        <begin position="386"/>
        <end position="401"/>
    </location>
</feature>
<evidence type="ECO:0000256" key="1">
    <source>
        <dbReference type="SAM" id="MobiDB-lite"/>
    </source>
</evidence>
<feature type="compositionally biased region" description="Low complexity" evidence="1">
    <location>
        <begin position="316"/>
        <end position="328"/>
    </location>
</feature>
<feature type="domain" description="Deoxyribonuclease NucA/NucB" evidence="2">
    <location>
        <begin position="19"/>
        <end position="86"/>
    </location>
</feature>
<protein>
    <recommendedName>
        <fullName evidence="2">Deoxyribonuclease NucA/NucB domain-containing protein</fullName>
    </recommendedName>
</protein>
<evidence type="ECO:0000313" key="4">
    <source>
        <dbReference type="Proteomes" id="UP000076874"/>
    </source>
</evidence>
<keyword evidence="4" id="KW-1185">Reference proteome</keyword>
<dbReference type="OrthoDB" id="2748312at2759"/>
<evidence type="ECO:0000259" key="2">
    <source>
        <dbReference type="Pfam" id="PF14040"/>
    </source>
</evidence>
<dbReference type="InterPro" id="IPR029476">
    <property type="entry name" value="DNase_NucA_NucB"/>
</dbReference>
<organism evidence="3 4">
    <name type="scientific">Niveomyces insectorum RCEF 264</name>
    <dbReference type="NCBI Taxonomy" id="1081102"/>
    <lineage>
        <taxon>Eukaryota</taxon>
        <taxon>Fungi</taxon>
        <taxon>Dikarya</taxon>
        <taxon>Ascomycota</taxon>
        <taxon>Pezizomycotina</taxon>
        <taxon>Sordariomycetes</taxon>
        <taxon>Hypocreomycetidae</taxon>
        <taxon>Hypocreales</taxon>
        <taxon>Cordycipitaceae</taxon>
        <taxon>Niveomyces</taxon>
    </lineage>
</organism>
<feature type="region of interest" description="Disordered" evidence="1">
    <location>
        <begin position="316"/>
        <end position="401"/>
    </location>
</feature>
<sequence>MSTAKCLTTPEKAWASKIGKRRSVVTGRAVQFKLSGPNKGRKLTCDEYPFASTQQSSPAAWIGCIIDFQNTAGGSKYLRPFYSNELKYQAGCPFVMQIDPTYDCTTVSQSSIPGCTRNMPRQEAVTAAANGVFYDPDENSPGMLIIPLGDIPAGSYSVEVTFPPEAIVTSVYIGDDLGEQYNIQELPTSGSTYQFTAVLDDTGYAAALIAETTYTATDLSVVSWSVQSSGEDTPPFSTGGTNSATVPPSSSTSYAQTPTGTITIVTVISGVTITTTTCPEEGTSISLLPSSLPPPPPPAGTSTIVTVISGVTITTTTCPEEPTSSSLLPPQPPPESPGTELSPPPVASSPLSVSLQTPSASQPQEEPTPGESNPEGQTSLPPPPLAATTPTTSSTTTTKTAPTSLPAVVVTSADTKPETSAIRVIWTVLGMSLLFYNL</sequence>
<feature type="compositionally biased region" description="Polar residues" evidence="1">
    <location>
        <begin position="356"/>
        <end position="377"/>
    </location>
</feature>
<dbReference type="AlphaFoldDB" id="A0A167P1H9"/>
<feature type="region of interest" description="Disordered" evidence="1">
    <location>
        <begin position="227"/>
        <end position="256"/>
    </location>
</feature>
<proteinExistence type="predicted"/>
<name>A0A167P1H9_9HYPO</name>
<dbReference type="Pfam" id="PF14040">
    <property type="entry name" value="DNase_NucA_NucB"/>
    <property type="match status" value="1"/>
</dbReference>
<evidence type="ECO:0000313" key="3">
    <source>
        <dbReference type="EMBL" id="OAA56188.1"/>
    </source>
</evidence>
<gene>
    <name evidence="3" type="ORF">SPI_07799</name>
</gene>
<reference evidence="3 4" key="1">
    <citation type="journal article" date="2016" name="Genome Biol. Evol.">
        <title>Divergent and convergent evolution of fungal pathogenicity.</title>
        <authorList>
            <person name="Shang Y."/>
            <person name="Xiao G."/>
            <person name="Zheng P."/>
            <person name="Cen K."/>
            <person name="Zhan S."/>
            <person name="Wang C."/>
        </authorList>
    </citation>
    <scope>NUCLEOTIDE SEQUENCE [LARGE SCALE GENOMIC DNA]</scope>
    <source>
        <strain evidence="3 4">RCEF 264</strain>
    </source>
</reference>